<evidence type="ECO:0000256" key="3">
    <source>
        <dbReference type="ARBA" id="ARBA00022723"/>
    </source>
</evidence>
<dbReference type="HAMAP" id="MF_00101">
    <property type="entry name" value="AcpS"/>
    <property type="match status" value="1"/>
</dbReference>
<evidence type="ECO:0000256" key="4">
    <source>
        <dbReference type="ARBA" id="ARBA00022832"/>
    </source>
</evidence>
<evidence type="ECO:0000256" key="5">
    <source>
        <dbReference type="ARBA" id="ARBA00022842"/>
    </source>
</evidence>
<comment type="similarity">
    <text evidence="8">Belongs to the P-Pant transferase superfamily. AcpS family.</text>
</comment>
<feature type="binding site" evidence="8">
    <location>
        <position position="44"/>
    </location>
    <ligand>
        <name>Mg(2+)</name>
        <dbReference type="ChEBI" id="CHEBI:18420"/>
    </ligand>
</feature>
<comment type="cofactor">
    <cofactor evidence="8">
        <name>Mg(2+)</name>
        <dbReference type="ChEBI" id="CHEBI:18420"/>
    </cofactor>
</comment>
<keyword evidence="3 8" id="KW-0479">Metal-binding</keyword>
<dbReference type="InterPro" id="IPR008278">
    <property type="entry name" value="4-PPantetheinyl_Trfase_dom"/>
</dbReference>
<evidence type="ECO:0000313" key="10">
    <source>
        <dbReference type="EMBL" id="EEX78081.1"/>
    </source>
</evidence>
<comment type="caution">
    <text evidence="10">The sequence shown here is derived from an EMBL/GenBank/DDBJ whole genome shotgun (WGS) entry which is preliminary data.</text>
</comment>
<keyword evidence="4 8" id="KW-0276">Fatty acid metabolism</keyword>
<dbReference type="NCBIfam" id="TIGR00556">
    <property type="entry name" value="pantethn_trn"/>
    <property type="match status" value="1"/>
</dbReference>
<evidence type="ECO:0000259" key="9">
    <source>
        <dbReference type="Pfam" id="PF01648"/>
    </source>
</evidence>
<dbReference type="AlphaFoldDB" id="C9LSY2"/>
<evidence type="ECO:0000256" key="7">
    <source>
        <dbReference type="ARBA" id="ARBA00023160"/>
    </source>
</evidence>
<keyword evidence="7 8" id="KW-0275">Fatty acid biosynthesis</keyword>
<evidence type="ECO:0000256" key="6">
    <source>
        <dbReference type="ARBA" id="ARBA00023098"/>
    </source>
</evidence>
<organism evidence="10 11">
    <name type="scientific">Selenomonas sputigena (strain ATCC 35185 / DSM 20758 / CCUG 44933 / VPI D19B-28)</name>
    <dbReference type="NCBI Taxonomy" id="546271"/>
    <lineage>
        <taxon>Bacteria</taxon>
        <taxon>Bacillati</taxon>
        <taxon>Bacillota</taxon>
        <taxon>Negativicutes</taxon>
        <taxon>Selenomonadales</taxon>
        <taxon>Selenomonadaceae</taxon>
        <taxon>Selenomonas</taxon>
    </lineage>
</organism>
<keyword evidence="6 8" id="KW-0443">Lipid metabolism</keyword>
<reference evidence="10 11" key="1">
    <citation type="submission" date="2009-09" db="EMBL/GenBank/DDBJ databases">
        <authorList>
            <person name="Weinstock G."/>
            <person name="Sodergren E."/>
            <person name="Clifton S."/>
            <person name="Fulton L."/>
            <person name="Fulton B."/>
            <person name="Courtney L."/>
            <person name="Fronick C."/>
            <person name="Harrison M."/>
            <person name="Strong C."/>
            <person name="Farmer C."/>
            <person name="Delahaunty K."/>
            <person name="Markovic C."/>
            <person name="Hall O."/>
            <person name="Minx P."/>
            <person name="Tomlinson C."/>
            <person name="Mitreva M."/>
            <person name="Nelson J."/>
            <person name="Hou S."/>
            <person name="Wollam A."/>
            <person name="Pepin K.H."/>
            <person name="Johnson M."/>
            <person name="Bhonagiri V."/>
            <person name="Nash W.E."/>
            <person name="Warren W."/>
            <person name="Chinwalla A."/>
            <person name="Mardis E.R."/>
            <person name="Wilson R.K."/>
        </authorList>
    </citation>
    <scope>NUCLEOTIDE SEQUENCE [LARGE SCALE GENOMIC DNA]</scope>
    <source>
        <strain evidence="11">ATCC 35185 / DSM 20758 / VPI D19B-28</strain>
    </source>
</reference>
<name>C9LSY2_SELS3</name>
<keyword evidence="2 8" id="KW-0808">Transferase</keyword>
<proteinExistence type="inferred from homology"/>
<evidence type="ECO:0000256" key="2">
    <source>
        <dbReference type="ARBA" id="ARBA00022679"/>
    </source>
</evidence>
<dbReference type="SUPFAM" id="SSF56214">
    <property type="entry name" value="4'-phosphopantetheinyl transferase"/>
    <property type="match status" value="1"/>
</dbReference>
<comment type="function">
    <text evidence="8">Transfers the 4'-phosphopantetheine moiety from coenzyme A to a Ser of acyl-carrier-protein.</text>
</comment>
<dbReference type="InterPro" id="IPR037143">
    <property type="entry name" value="4-PPantetheinyl_Trfase_dom_sf"/>
</dbReference>
<keyword evidence="5 8" id="KW-0460">Magnesium</keyword>
<accession>C9LSY2</accession>
<dbReference type="InterPro" id="IPR004568">
    <property type="entry name" value="Ppantetheine-prot_Trfase_dom"/>
</dbReference>
<dbReference type="GO" id="GO:0008897">
    <property type="term" value="F:holo-[acyl-carrier-protein] synthase activity"/>
    <property type="evidence" value="ECO:0007669"/>
    <property type="project" value="UniProtKB-UniRule"/>
</dbReference>
<keyword evidence="1 8" id="KW-0444">Lipid biosynthesis</keyword>
<feature type="domain" description="4'-phosphopantetheinyl transferase" evidence="9">
    <location>
        <begin position="40"/>
        <end position="155"/>
    </location>
</feature>
<evidence type="ECO:0000313" key="11">
    <source>
        <dbReference type="Proteomes" id="UP000003505"/>
    </source>
</evidence>
<dbReference type="GO" id="GO:0006633">
    <property type="term" value="P:fatty acid biosynthetic process"/>
    <property type="evidence" value="ECO:0007669"/>
    <property type="project" value="UniProtKB-UniRule"/>
</dbReference>
<evidence type="ECO:0000256" key="1">
    <source>
        <dbReference type="ARBA" id="ARBA00022516"/>
    </source>
</evidence>
<gene>
    <name evidence="8 10" type="primary">acpS</name>
    <name evidence="10" type="ORF">SELSPUOL_00562</name>
</gene>
<dbReference type="NCBIfam" id="TIGR00516">
    <property type="entry name" value="acpS"/>
    <property type="match status" value="1"/>
</dbReference>
<keyword evidence="8" id="KW-0963">Cytoplasm</keyword>
<dbReference type="InterPro" id="IPR002582">
    <property type="entry name" value="ACPS"/>
</dbReference>
<dbReference type="STRING" id="546271.Selsp_1612"/>
<evidence type="ECO:0000256" key="8">
    <source>
        <dbReference type="HAMAP-Rule" id="MF_00101"/>
    </source>
</evidence>
<sequence>MKAGFICFRIKPAFLVGCLMRRAVWRWTGIANWGDAMVLGLGTDIVEIGRMEKAMGKEAFLARVFTQEERSYCDGRGAGRAASYAARWVGKEAVLKAFGTGLRRGTLLDVEIVPDALGAPEVHLSGFFAALAEERGVRHIHLSLSHAREYAVAQCILEGEKHEDRFGR</sequence>
<dbReference type="Gene3D" id="3.90.470.20">
    <property type="entry name" value="4'-phosphopantetheinyl transferase domain"/>
    <property type="match status" value="1"/>
</dbReference>
<comment type="subcellular location">
    <subcellularLocation>
        <location evidence="8">Cytoplasm</location>
    </subcellularLocation>
</comment>
<dbReference type="EC" id="2.7.8.7" evidence="8"/>
<dbReference type="EMBL" id="ACKP02000011">
    <property type="protein sequence ID" value="EEX78081.1"/>
    <property type="molecule type" value="Genomic_DNA"/>
</dbReference>
<dbReference type="GO" id="GO:0000287">
    <property type="term" value="F:magnesium ion binding"/>
    <property type="evidence" value="ECO:0007669"/>
    <property type="project" value="UniProtKB-UniRule"/>
</dbReference>
<dbReference type="Proteomes" id="UP000003505">
    <property type="component" value="Unassembled WGS sequence"/>
</dbReference>
<feature type="binding site" evidence="8">
    <location>
        <position position="92"/>
    </location>
    <ligand>
        <name>Mg(2+)</name>
        <dbReference type="ChEBI" id="CHEBI:18420"/>
    </ligand>
</feature>
<protein>
    <recommendedName>
        <fullName evidence="8">Holo-[acyl-carrier-protein] synthase</fullName>
        <shortName evidence="8">Holo-ACP synthase</shortName>
        <ecNumber evidence="8">2.7.8.7</ecNumber>
    </recommendedName>
    <alternativeName>
        <fullName evidence="8">4'-phosphopantetheinyl transferase AcpS</fullName>
    </alternativeName>
</protein>
<comment type="catalytic activity">
    <reaction evidence="8">
        <text>apo-[ACP] + CoA = holo-[ACP] + adenosine 3',5'-bisphosphate + H(+)</text>
        <dbReference type="Rhea" id="RHEA:12068"/>
        <dbReference type="Rhea" id="RHEA-COMP:9685"/>
        <dbReference type="Rhea" id="RHEA-COMP:9690"/>
        <dbReference type="ChEBI" id="CHEBI:15378"/>
        <dbReference type="ChEBI" id="CHEBI:29999"/>
        <dbReference type="ChEBI" id="CHEBI:57287"/>
        <dbReference type="ChEBI" id="CHEBI:58343"/>
        <dbReference type="ChEBI" id="CHEBI:64479"/>
        <dbReference type="EC" id="2.7.8.7"/>
    </reaction>
</comment>
<dbReference type="Pfam" id="PF01648">
    <property type="entry name" value="ACPS"/>
    <property type="match status" value="1"/>
</dbReference>
<dbReference type="GO" id="GO:0005737">
    <property type="term" value="C:cytoplasm"/>
    <property type="evidence" value="ECO:0007669"/>
    <property type="project" value="UniProtKB-SubCell"/>
</dbReference>
<dbReference type="eggNOG" id="COG0736">
    <property type="taxonomic scope" value="Bacteria"/>
</dbReference>